<comment type="caution">
    <text evidence="2">The sequence shown here is derived from an EMBL/GenBank/DDBJ whole genome shotgun (WGS) entry which is preliminary data.</text>
</comment>
<accession>A0A399T5E3</accession>
<dbReference type="EMBL" id="QWGR01000002">
    <property type="protein sequence ID" value="RIJ50012.1"/>
    <property type="molecule type" value="Genomic_DNA"/>
</dbReference>
<protein>
    <recommendedName>
        <fullName evidence="4">Outer membrane protein beta-barrel domain-containing protein</fullName>
    </recommendedName>
</protein>
<reference evidence="2 3" key="1">
    <citation type="submission" date="2018-08" db="EMBL/GenBank/DDBJ databases">
        <title>Pallidiluteibacterium maritimus gen. nov., sp. nov., isolated from coastal sediment.</title>
        <authorList>
            <person name="Zhou L.Y."/>
        </authorList>
    </citation>
    <scope>NUCLEOTIDE SEQUENCE [LARGE SCALE GENOMIC DNA]</scope>
    <source>
        <strain evidence="2 3">XSD2</strain>
    </source>
</reference>
<feature type="signal peptide" evidence="1">
    <location>
        <begin position="1"/>
        <end position="21"/>
    </location>
</feature>
<dbReference type="Proteomes" id="UP000265926">
    <property type="component" value="Unassembled WGS sequence"/>
</dbReference>
<name>A0A399T5E3_9BACT</name>
<keyword evidence="3" id="KW-1185">Reference proteome</keyword>
<evidence type="ECO:0000313" key="2">
    <source>
        <dbReference type="EMBL" id="RIJ50012.1"/>
    </source>
</evidence>
<evidence type="ECO:0008006" key="4">
    <source>
        <dbReference type="Google" id="ProtNLM"/>
    </source>
</evidence>
<dbReference type="AlphaFoldDB" id="A0A399T5E3"/>
<organism evidence="2 3">
    <name type="scientific">Maribellus luteus</name>
    <dbReference type="NCBI Taxonomy" id="2305463"/>
    <lineage>
        <taxon>Bacteria</taxon>
        <taxon>Pseudomonadati</taxon>
        <taxon>Bacteroidota</taxon>
        <taxon>Bacteroidia</taxon>
        <taxon>Marinilabiliales</taxon>
        <taxon>Prolixibacteraceae</taxon>
        <taxon>Maribellus</taxon>
    </lineage>
</organism>
<dbReference type="OrthoDB" id="1065092at2"/>
<proteinExistence type="predicted"/>
<dbReference type="RefSeq" id="WP_119436699.1">
    <property type="nucleotide sequence ID" value="NZ_QWGR01000002.1"/>
</dbReference>
<gene>
    <name evidence="2" type="ORF">D1614_04510</name>
</gene>
<sequence length="229" mass="24211">MKKTLLIAVSMLLLFAFTAPALKAQEVDAGLDIYSSYVWRGIKFGEGAAFQPYVEFSVAGFALGAWGSYCVSDNEAAEADLYASYGFDLGENASLSLTITDYYFPGTTSDPTSWTDGDNHYFEPMVGLGLGPVSLTAAYMFYDDAGKNGDASGDLYLEAGVTAGPVDLALGGGTGQYSMKDDAGFDICNISVSTSKEIKITDSFSLPLSGAVILNPSYESFHIVVGISL</sequence>
<evidence type="ECO:0000313" key="3">
    <source>
        <dbReference type="Proteomes" id="UP000265926"/>
    </source>
</evidence>
<keyword evidence="1" id="KW-0732">Signal</keyword>
<feature type="chain" id="PRO_5017261935" description="Outer membrane protein beta-barrel domain-containing protein" evidence="1">
    <location>
        <begin position="22"/>
        <end position="229"/>
    </location>
</feature>
<evidence type="ECO:0000256" key="1">
    <source>
        <dbReference type="SAM" id="SignalP"/>
    </source>
</evidence>